<accession>A0A6A6Y6U3</accession>
<evidence type="ECO:0000313" key="3">
    <source>
        <dbReference type="RefSeq" id="XP_033571207.1"/>
    </source>
</evidence>
<dbReference type="GeneID" id="54464803"/>
<dbReference type="Proteomes" id="UP000504636">
    <property type="component" value="Unplaced"/>
</dbReference>
<reference evidence="3" key="3">
    <citation type="submission" date="2025-04" db="UniProtKB">
        <authorList>
            <consortium name="RefSeq"/>
        </authorList>
    </citation>
    <scope>IDENTIFICATION</scope>
    <source>
        <strain evidence="3">CBS 304.34</strain>
    </source>
</reference>
<reference evidence="1 3" key="1">
    <citation type="journal article" date="2020" name="Stud. Mycol.">
        <title>101 Dothideomycetes genomes: a test case for predicting lifestyles and emergence of pathogens.</title>
        <authorList>
            <person name="Haridas S."/>
            <person name="Albert R."/>
            <person name="Binder M."/>
            <person name="Bloem J."/>
            <person name="Labutti K."/>
            <person name="Salamov A."/>
            <person name="Andreopoulos B."/>
            <person name="Baker S."/>
            <person name="Barry K."/>
            <person name="Bills G."/>
            <person name="Bluhm B."/>
            <person name="Cannon C."/>
            <person name="Castanera R."/>
            <person name="Culley D."/>
            <person name="Daum C."/>
            <person name="Ezra D."/>
            <person name="Gonzalez J."/>
            <person name="Henrissat B."/>
            <person name="Kuo A."/>
            <person name="Liang C."/>
            <person name="Lipzen A."/>
            <person name="Lutzoni F."/>
            <person name="Magnuson J."/>
            <person name="Mondo S."/>
            <person name="Nolan M."/>
            <person name="Ohm R."/>
            <person name="Pangilinan J."/>
            <person name="Park H.-J."/>
            <person name="Ramirez L."/>
            <person name="Alfaro M."/>
            <person name="Sun H."/>
            <person name="Tritt A."/>
            <person name="Yoshinaga Y."/>
            <person name="Zwiers L.-H."/>
            <person name="Turgeon B."/>
            <person name="Goodwin S."/>
            <person name="Spatafora J."/>
            <person name="Crous P."/>
            <person name="Grigoriev I."/>
        </authorList>
    </citation>
    <scope>NUCLEOTIDE SEQUENCE</scope>
    <source>
        <strain evidence="1 3">CBS 304.34</strain>
    </source>
</reference>
<organism evidence="1">
    <name type="scientific">Mytilinidion resinicola</name>
    <dbReference type="NCBI Taxonomy" id="574789"/>
    <lineage>
        <taxon>Eukaryota</taxon>
        <taxon>Fungi</taxon>
        <taxon>Dikarya</taxon>
        <taxon>Ascomycota</taxon>
        <taxon>Pezizomycotina</taxon>
        <taxon>Dothideomycetes</taxon>
        <taxon>Pleosporomycetidae</taxon>
        <taxon>Mytilinidiales</taxon>
        <taxon>Mytilinidiaceae</taxon>
        <taxon>Mytilinidion</taxon>
    </lineage>
</organism>
<evidence type="ECO:0000313" key="2">
    <source>
        <dbReference type="Proteomes" id="UP000504636"/>
    </source>
</evidence>
<keyword evidence="2" id="KW-1185">Reference proteome</keyword>
<gene>
    <name evidence="1 3" type="ORF">BDZ99DRAFT_502686</name>
</gene>
<reference evidence="3" key="2">
    <citation type="submission" date="2020-04" db="EMBL/GenBank/DDBJ databases">
        <authorList>
            <consortium name="NCBI Genome Project"/>
        </authorList>
    </citation>
    <scope>NUCLEOTIDE SEQUENCE</scope>
    <source>
        <strain evidence="3">CBS 304.34</strain>
    </source>
</reference>
<protein>
    <submittedName>
        <fullName evidence="1 3">Uncharacterized protein</fullName>
    </submittedName>
</protein>
<dbReference type="RefSeq" id="XP_033571207.1">
    <property type="nucleotide sequence ID" value="XM_033723910.1"/>
</dbReference>
<proteinExistence type="predicted"/>
<sequence length="254" mass="27802">MTSNQEEHHSGRPIMLFGSSFTFGNRSLFFRLDGVSVSPMALIVPVPASFLADHQVSRLVKDTKRWIGASAFLALSICAPIGFSSSRTEKAHTLAPGSPCTTTSCQKICHQSRRAFLTQPSANQGPFVLMLQIVVEDTVVVVEGNALQRLEHERLNRGWIKFATITSGVHVLLQILVHVLEDEHHLILGVREIHPTLSPVASAKVPAQNCHFGGQMVFSQRTTPWFSGKSFSFKRFGIGCCPPLLTVEATKSVG</sequence>
<name>A0A6A6Y6U3_9PEZI</name>
<dbReference type="EMBL" id="MU003714">
    <property type="protein sequence ID" value="KAF2804243.1"/>
    <property type="molecule type" value="Genomic_DNA"/>
</dbReference>
<evidence type="ECO:0000313" key="1">
    <source>
        <dbReference type="EMBL" id="KAF2804243.1"/>
    </source>
</evidence>
<dbReference type="AlphaFoldDB" id="A0A6A6Y6U3"/>